<accession>A0A940YCL3</accession>
<proteinExistence type="predicted"/>
<dbReference type="EMBL" id="JAGQDE010000001">
    <property type="protein sequence ID" value="MBQ0957723.1"/>
    <property type="molecule type" value="Genomic_DNA"/>
</dbReference>
<evidence type="ECO:0000313" key="2">
    <source>
        <dbReference type="Proteomes" id="UP000678374"/>
    </source>
</evidence>
<dbReference type="AlphaFoldDB" id="A0A940YCL3"/>
<comment type="caution">
    <text evidence="1">The sequence shown here is derived from an EMBL/GenBank/DDBJ whole genome shotgun (WGS) entry which is preliminary data.</text>
</comment>
<organism evidence="1 2">
    <name type="scientific">Ideonella aquatica</name>
    <dbReference type="NCBI Taxonomy" id="2824119"/>
    <lineage>
        <taxon>Bacteria</taxon>
        <taxon>Pseudomonadati</taxon>
        <taxon>Pseudomonadota</taxon>
        <taxon>Betaproteobacteria</taxon>
        <taxon>Burkholderiales</taxon>
        <taxon>Sphaerotilaceae</taxon>
        <taxon>Ideonella</taxon>
    </lineage>
</organism>
<reference evidence="1" key="1">
    <citation type="submission" date="2021-04" db="EMBL/GenBank/DDBJ databases">
        <title>The genome sequence of Ideonella sp. 4Y11.</title>
        <authorList>
            <person name="Liu Y."/>
        </authorList>
    </citation>
    <scope>NUCLEOTIDE SEQUENCE</scope>
    <source>
        <strain evidence="1">4Y11</strain>
    </source>
</reference>
<gene>
    <name evidence="1" type="ORF">KAK06_02025</name>
</gene>
<protein>
    <submittedName>
        <fullName evidence="1">Uncharacterized protein</fullName>
    </submittedName>
</protein>
<name>A0A940YCL3_9BURK</name>
<dbReference type="RefSeq" id="WP_157548470.1">
    <property type="nucleotide sequence ID" value="NZ_JAGQDE010000001.1"/>
</dbReference>
<sequence length="137" mass="15015">MIQAAGTGVLGHRAAAGVLAGVSLLMGAAAARAEVIELQWQDAGRFERSLTIAPGKFAEICGPLEAGQAVQWSFDADRALNFNVHYHVDKDVRYPAKKENVKRLQGDLSVDARQDYCWMWTNKTTAATKLSVTLRRK</sequence>
<keyword evidence="2" id="KW-1185">Reference proteome</keyword>
<evidence type="ECO:0000313" key="1">
    <source>
        <dbReference type="EMBL" id="MBQ0957723.1"/>
    </source>
</evidence>
<dbReference type="Proteomes" id="UP000678374">
    <property type="component" value="Unassembled WGS sequence"/>
</dbReference>